<sequence>MTTTDPSPITGENMSTSPPETIGLDSSVGAYVSQLQRRFLSGSDPAARGTLARLRQAVDEQPGDTPEVWQIVLDVLPEQFIGTRDQPTRGEWAAHVALTLYGVHQQGNQSPMHAPGTSFGTSMGRLMRERPSAKSRYDALLTASHFTGRRNYLRTLVGLLSTDGIPTDHGRLALDLFRLQSAAHKDRVIRVWGRDFYRAFTTRTTDHTSA</sequence>
<reference evidence="2 3" key="1">
    <citation type="submission" date="2019-11" db="EMBL/GenBank/DDBJ databases">
        <title>Draft genome sequence of Kocuria indica DP-K7, a methyl red degrading Actinobacterium.</title>
        <authorList>
            <person name="Kumaran S."/>
            <person name="Tischler D."/>
            <person name="Ngo A.C.R."/>
            <person name="Schultes F."/>
        </authorList>
    </citation>
    <scope>NUCLEOTIDE SEQUENCE [LARGE SCALE GENOMIC DNA]</scope>
    <source>
        <strain evidence="2 3">DP-K7</strain>
    </source>
</reference>
<dbReference type="InterPro" id="IPR013382">
    <property type="entry name" value="CRISPR-assoc_prot_Cse2"/>
</dbReference>
<evidence type="ECO:0000256" key="1">
    <source>
        <dbReference type="SAM" id="MobiDB-lite"/>
    </source>
</evidence>
<dbReference type="InterPro" id="IPR038287">
    <property type="entry name" value="Cse2_sf"/>
</dbReference>
<evidence type="ECO:0000313" key="3">
    <source>
        <dbReference type="Proteomes" id="UP000471026"/>
    </source>
</evidence>
<organism evidence="2 3">
    <name type="scientific">Kocuria marina subsp. indica</name>
    <dbReference type="NCBI Taxonomy" id="1049583"/>
    <lineage>
        <taxon>Bacteria</taxon>
        <taxon>Bacillati</taxon>
        <taxon>Actinomycetota</taxon>
        <taxon>Actinomycetes</taxon>
        <taxon>Micrococcales</taxon>
        <taxon>Micrococcaceae</taxon>
        <taxon>Kocuria</taxon>
    </lineage>
</organism>
<dbReference type="NCBIfam" id="TIGR02548">
    <property type="entry name" value="casB_cse2"/>
    <property type="match status" value="1"/>
</dbReference>
<dbReference type="CDD" id="cd09731">
    <property type="entry name" value="Cse2_I-E"/>
    <property type="match status" value="1"/>
</dbReference>
<dbReference type="AlphaFoldDB" id="A0A6N9R0K0"/>
<comment type="caution">
    <text evidence="2">The sequence shown here is derived from an EMBL/GenBank/DDBJ whole genome shotgun (WGS) entry which is preliminary data.</text>
</comment>
<protein>
    <submittedName>
        <fullName evidence="2">Type I-E CRISPR-associated protein Cse2/CasB</fullName>
    </submittedName>
</protein>
<gene>
    <name evidence="2" type="primary">casB</name>
    <name evidence="2" type="ORF">GKZ75_12645</name>
</gene>
<accession>A0A6N9R0K0</accession>
<evidence type="ECO:0000313" key="2">
    <source>
        <dbReference type="EMBL" id="NDO79042.1"/>
    </source>
</evidence>
<dbReference type="EMBL" id="WMHZ01000025">
    <property type="protein sequence ID" value="NDO79042.1"/>
    <property type="molecule type" value="Genomic_DNA"/>
</dbReference>
<name>A0A6N9R0K0_9MICC</name>
<dbReference type="Proteomes" id="UP000471026">
    <property type="component" value="Unassembled WGS sequence"/>
</dbReference>
<feature type="region of interest" description="Disordered" evidence="1">
    <location>
        <begin position="1"/>
        <end position="20"/>
    </location>
</feature>
<dbReference type="Gene3D" id="1.10.520.40">
    <property type="entry name" value="CRISPR-associated protein Cse2"/>
    <property type="match status" value="1"/>
</dbReference>
<feature type="compositionally biased region" description="Polar residues" evidence="1">
    <location>
        <begin position="1"/>
        <end position="19"/>
    </location>
</feature>
<dbReference type="Pfam" id="PF09485">
    <property type="entry name" value="CRISPR_Cse2"/>
    <property type="match status" value="1"/>
</dbReference>
<proteinExistence type="predicted"/>